<dbReference type="PANTHER" id="PTHR43639:SF1">
    <property type="entry name" value="SHORT-CHAIN DEHYDROGENASE_REDUCTASE FAMILY PROTEIN"/>
    <property type="match status" value="1"/>
</dbReference>
<keyword evidence="2" id="KW-0560">Oxidoreductase</keyword>
<comment type="caution">
    <text evidence="3">The sequence shown here is derived from an EMBL/GenBank/DDBJ whole genome shotgun (WGS) entry which is preliminary data.</text>
</comment>
<evidence type="ECO:0000256" key="2">
    <source>
        <dbReference type="ARBA" id="ARBA00023002"/>
    </source>
</evidence>
<reference evidence="3 4" key="1">
    <citation type="journal article" date="2016" name="Nat. Commun.">
        <title>Thousands of microbial genomes shed light on interconnected biogeochemical processes in an aquifer system.</title>
        <authorList>
            <person name="Anantharaman K."/>
            <person name="Brown C.T."/>
            <person name="Hug L.A."/>
            <person name="Sharon I."/>
            <person name="Castelle C.J."/>
            <person name="Probst A.J."/>
            <person name="Thomas B.C."/>
            <person name="Singh A."/>
            <person name="Wilkins M.J."/>
            <person name="Karaoz U."/>
            <person name="Brodie E.L."/>
            <person name="Williams K.H."/>
            <person name="Hubbard S.S."/>
            <person name="Banfield J.F."/>
        </authorList>
    </citation>
    <scope>NUCLEOTIDE SEQUENCE [LARGE SCALE GENOMIC DNA]</scope>
</reference>
<dbReference type="PRINTS" id="PR00080">
    <property type="entry name" value="SDRFAMILY"/>
</dbReference>
<sequence length="239" mass="26158">MEQVAVVTGSAKGLGRAIALALADEGFTVVVHYLSSKQEAEKVLVEVQRKSPNSILVRADLKIEEDVKKMFAEVIKKLGRVDLLVNNVGNFLYKKFAETTSDEFKDLVESNLYATFFASRQALVTMRKQRSGNIINIGTVGAGRITITERSTPYFLAKTGVYTITKIMAWEEAKAGIRVNMISPASLETDIFKATDFPMGRSAKYEDVISALKFLVSAEAQYVNGANIEVAGAFIPGMS</sequence>
<dbReference type="Proteomes" id="UP000179102">
    <property type="component" value="Unassembled WGS sequence"/>
</dbReference>
<comment type="similarity">
    <text evidence="1">Belongs to the short-chain dehydrogenases/reductases (SDR) family.</text>
</comment>
<dbReference type="Gene3D" id="3.40.50.720">
    <property type="entry name" value="NAD(P)-binding Rossmann-like Domain"/>
    <property type="match status" value="1"/>
</dbReference>
<dbReference type="InterPro" id="IPR002347">
    <property type="entry name" value="SDR_fam"/>
</dbReference>
<protein>
    <submittedName>
        <fullName evidence="3">Uncharacterized protein</fullName>
    </submittedName>
</protein>
<dbReference type="FunFam" id="3.40.50.720:FF:000084">
    <property type="entry name" value="Short-chain dehydrogenase reductase"/>
    <property type="match status" value="1"/>
</dbReference>
<proteinExistence type="inferred from homology"/>
<dbReference type="CDD" id="cd05233">
    <property type="entry name" value="SDR_c"/>
    <property type="match status" value="1"/>
</dbReference>
<dbReference type="SUPFAM" id="SSF51735">
    <property type="entry name" value="NAD(P)-binding Rossmann-fold domains"/>
    <property type="match status" value="1"/>
</dbReference>
<dbReference type="AlphaFoldDB" id="A0A1F5G7R5"/>
<dbReference type="STRING" id="1797711.A2870_01260"/>
<dbReference type="EMBL" id="MFAZ01000008">
    <property type="protein sequence ID" value="OGD87864.1"/>
    <property type="molecule type" value="Genomic_DNA"/>
</dbReference>
<accession>A0A1F5G7R5</accession>
<dbReference type="PANTHER" id="PTHR43639">
    <property type="entry name" value="OXIDOREDUCTASE, SHORT-CHAIN DEHYDROGENASE/REDUCTASE FAMILY (AFU_ORTHOLOGUE AFUA_5G02870)"/>
    <property type="match status" value="1"/>
</dbReference>
<dbReference type="InterPro" id="IPR036291">
    <property type="entry name" value="NAD(P)-bd_dom_sf"/>
</dbReference>
<organism evidence="3 4">
    <name type="scientific">Candidatus Curtissbacteria bacterium RIFCSPHIGHO2_01_FULL_41_11</name>
    <dbReference type="NCBI Taxonomy" id="1797711"/>
    <lineage>
        <taxon>Bacteria</taxon>
        <taxon>Candidatus Curtissiibacteriota</taxon>
    </lineage>
</organism>
<evidence type="ECO:0000256" key="1">
    <source>
        <dbReference type="ARBA" id="ARBA00006484"/>
    </source>
</evidence>
<gene>
    <name evidence="3" type="ORF">A2870_01260</name>
</gene>
<evidence type="ECO:0000313" key="3">
    <source>
        <dbReference type="EMBL" id="OGD87864.1"/>
    </source>
</evidence>
<dbReference type="Pfam" id="PF13561">
    <property type="entry name" value="adh_short_C2"/>
    <property type="match status" value="1"/>
</dbReference>
<dbReference type="PRINTS" id="PR00081">
    <property type="entry name" value="GDHRDH"/>
</dbReference>
<name>A0A1F5G7R5_9BACT</name>
<dbReference type="GO" id="GO:0016491">
    <property type="term" value="F:oxidoreductase activity"/>
    <property type="evidence" value="ECO:0007669"/>
    <property type="project" value="UniProtKB-KW"/>
</dbReference>
<evidence type="ECO:0000313" key="4">
    <source>
        <dbReference type="Proteomes" id="UP000179102"/>
    </source>
</evidence>